<dbReference type="InterPro" id="IPR011333">
    <property type="entry name" value="SKP1/BTB/POZ_sf"/>
</dbReference>
<organism evidence="3 4">
    <name type="scientific">Nephila pilipes</name>
    <name type="common">Giant wood spider</name>
    <name type="synonym">Nephila maculata</name>
    <dbReference type="NCBI Taxonomy" id="299642"/>
    <lineage>
        <taxon>Eukaryota</taxon>
        <taxon>Metazoa</taxon>
        <taxon>Ecdysozoa</taxon>
        <taxon>Arthropoda</taxon>
        <taxon>Chelicerata</taxon>
        <taxon>Arachnida</taxon>
        <taxon>Araneae</taxon>
        <taxon>Araneomorphae</taxon>
        <taxon>Entelegynae</taxon>
        <taxon>Araneoidea</taxon>
        <taxon>Nephilidae</taxon>
        <taxon>Nephila</taxon>
    </lineage>
</organism>
<evidence type="ECO:0000259" key="1">
    <source>
        <dbReference type="PROSITE" id="PS50097"/>
    </source>
</evidence>
<dbReference type="Gene3D" id="3.30.710.10">
    <property type="entry name" value="Potassium Channel Kv1.1, Chain A"/>
    <property type="match status" value="1"/>
</dbReference>
<dbReference type="PANTHER" id="PTHR24413">
    <property type="entry name" value="SPECKLE-TYPE POZ PROTEIN"/>
    <property type="match status" value="1"/>
</dbReference>
<dbReference type="AlphaFoldDB" id="A0A8X6TUC2"/>
<sequence>MAESDLKSSFFPEADLCENTQLKNVIFSYEWNIGNFSAYLDRKYEIISPSFSFEPKSETKWKLVLFPKQSYPKGTELSVKLVKMSNDDKVHGVKYKVSVVSKQGLSNEMQWREKVFRNSYDFAEDTVISQSDLKIRKLMKKGTLTIRCEMDVIFTENENECKLEDSPSSNQSMNNINVNYFSSNISPELPIKNYAVNETKIKNYDSRFYNVEELNCSNIMLEKHSCIIGDDLSGLSDDLKGLYLSKSLADIIILSDGTHMYAHKAILSARSEYFKLLCSGRGLINNSIEIPDVKSAVMEAILYYLYTGKIRQLTSDFALDILSAAQKLCLYELQQIICNFIKTNITVENVTEILQLSDEQNLDDLKNVCIKFVNSHHATVFRSEKWQIMIRSNPHIAKLVSLSVPSFQNHNQL</sequence>
<feature type="domain" description="BTB" evidence="1">
    <location>
        <begin position="249"/>
        <end position="314"/>
    </location>
</feature>
<dbReference type="InterPro" id="IPR008974">
    <property type="entry name" value="TRAF-like"/>
</dbReference>
<dbReference type="SUPFAM" id="SSF54695">
    <property type="entry name" value="POZ domain"/>
    <property type="match status" value="1"/>
</dbReference>
<dbReference type="EMBL" id="BMAW01113437">
    <property type="protein sequence ID" value="GFT57121.1"/>
    <property type="molecule type" value="Genomic_DNA"/>
</dbReference>
<dbReference type="OrthoDB" id="684045at2759"/>
<feature type="domain" description="MATH" evidence="2">
    <location>
        <begin position="26"/>
        <end position="150"/>
    </location>
</feature>
<dbReference type="InterPro" id="IPR000210">
    <property type="entry name" value="BTB/POZ_dom"/>
</dbReference>
<dbReference type="PROSITE" id="PS50097">
    <property type="entry name" value="BTB"/>
    <property type="match status" value="1"/>
</dbReference>
<dbReference type="SMART" id="SM00225">
    <property type="entry name" value="BTB"/>
    <property type="match status" value="1"/>
</dbReference>
<reference evidence="3" key="1">
    <citation type="submission" date="2020-08" db="EMBL/GenBank/DDBJ databases">
        <title>Multicomponent nature underlies the extraordinary mechanical properties of spider dragline silk.</title>
        <authorList>
            <person name="Kono N."/>
            <person name="Nakamura H."/>
            <person name="Mori M."/>
            <person name="Yoshida Y."/>
            <person name="Ohtoshi R."/>
            <person name="Malay A.D."/>
            <person name="Moran D.A.P."/>
            <person name="Tomita M."/>
            <person name="Numata K."/>
            <person name="Arakawa K."/>
        </authorList>
    </citation>
    <scope>NUCLEOTIDE SEQUENCE</scope>
</reference>
<comment type="caution">
    <text evidence="3">The sequence shown here is derived from an EMBL/GenBank/DDBJ whole genome shotgun (WGS) entry which is preliminary data.</text>
</comment>
<accession>A0A8X6TUC2</accession>
<dbReference type="CDD" id="cd00121">
    <property type="entry name" value="MATH"/>
    <property type="match status" value="1"/>
</dbReference>
<dbReference type="Pfam" id="PF00651">
    <property type="entry name" value="BTB"/>
    <property type="match status" value="1"/>
</dbReference>
<name>A0A8X6TUC2_NEPPI</name>
<dbReference type="SUPFAM" id="SSF49599">
    <property type="entry name" value="TRAF domain-like"/>
    <property type="match status" value="1"/>
</dbReference>
<dbReference type="GO" id="GO:0030163">
    <property type="term" value="P:protein catabolic process"/>
    <property type="evidence" value="ECO:0007669"/>
    <property type="project" value="UniProtKB-ARBA"/>
</dbReference>
<dbReference type="PROSITE" id="PS50144">
    <property type="entry name" value="MATH"/>
    <property type="match status" value="1"/>
</dbReference>
<evidence type="ECO:0000259" key="2">
    <source>
        <dbReference type="PROSITE" id="PS50144"/>
    </source>
</evidence>
<dbReference type="InterPro" id="IPR002083">
    <property type="entry name" value="MATH/TRAF_dom"/>
</dbReference>
<protein>
    <submittedName>
        <fullName evidence="3">TD and POZ domain-containing protein 3</fullName>
    </submittedName>
</protein>
<dbReference type="Proteomes" id="UP000887013">
    <property type="component" value="Unassembled WGS sequence"/>
</dbReference>
<dbReference type="Gene3D" id="2.60.210.10">
    <property type="entry name" value="Apoptosis, Tumor Necrosis Factor Receptor Associated Protein 2, Chain A"/>
    <property type="match status" value="1"/>
</dbReference>
<dbReference type="Gene3D" id="1.25.40.420">
    <property type="match status" value="1"/>
</dbReference>
<gene>
    <name evidence="3" type="primary">Tdpoz3_27</name>
    <name evidence="3" type="ORF">NPIL_427681</name>
</gene>
<evidence type="ECO:0000313" key="3">
    <source>
        <dbReference type="EMBL" id="GFT57121.1"/>
    </source>
</evidence>
<proteinExistence type="predicted"/>
<keyword evidence="4" id="KW-1185">Reference proteome</keyword>
<evidence type="ECO:0000313" key="4">
    <source>
        <dbReference type="Proteomes" id="UP000887013"/>
    </source>
</evidence>